<dbReference type="OrthoDB" id="7596534at2"/>
<organism evidence="1 2">
    <name type="scientific">Minwuia thermotolerans</name>
    <dbReference type="NCBI Taxonomy" id="2056226"/>
    <lineage>
        <taxon>Bacteria</taxon>
        <taxon>Pseudomonadati</taxon>
        <taxon>Pseudomonadota</taxon>
        <taxon>Alphaproteobacteria</taxon>
        <taxon>Minwuiales</taxon>
        <taxon>Minwuiaceae</taxon>
        <taxon>Minwuia</taxon>
    </lineage>
</organism>
<evidence type="ECO:0000313" key="2">
    <source>
        <dbReference type="Proteomes" id="UP000229498"/>
    </source>
</evidence>
<name>A0A2M9FX93_9PROT</name>
<dbReference type="AlphaFoldDB" id="A0A2M9FX93"/>
<dbReference type="EMBL" id="PHIG01000048">
    <property type="protein sequence ID" value="PJK28077.1"/>
    <property type="molecule type" value="Genomic_DNA"/>
</dbReference>
<dbReference type="GO" id="GO:0022900">
    <property type="term" value="P:electron transport chain"/>
    <property type="evidence" value="ECO:0007669"/>
    <property type="project" value="InterPro"/>
</dbReference>
<dbReference type="InterPro" id="IPR015984">
    <property type="entry name" value="Cyt_c_prime_subgr"/>
</dbReference>
<proteinExistence type="predicted"/>
<evidence type="ECO:0008006" key="3">
    <source>
        <dbReference type="Google" id="ProtNLM"/>
    </source>
</evidence>
<comment type="caution">
    <text evidence="1">The sequence shown here is derived from an EMBL/GenBank/DDBJ whole genome shotgun (WGS) entry which is preliminary data.</text>
</comment>
<protein>
    <recommendedName>
        <fullName evidence="3">Cytochrome C</fullName>
    </recommendedName>
</protein>
<dbReference type="PRINTS" id="PR00608">
    <property type="entry name" value="CYTCHROMECII"/>
</dbReference>
<dbReference type="GO" id="GO:0009055">
    <property type="term" value="F:electron transfer activity"/>
    <property type="evidence" value="ECO:0007669"/>
    <property type="project" value="InterPro"/>
</dbReference>
<reference evidence="1 2" key="1">
    <citation type="submission" date="2017-11" db="EMBL/GenBank/DDBJ databases">
        <title>Draft genome sequence of Rhizobiales bacterium SY3-13.</title>
        <authorList>
            <person name="Sun C."/>
        </authorList>
    </citation>
    <scope>NUCLEOTIDE SEQUENCE [LARGE SCALE GENOMIC DNA]</scope>
    <source>
        <strain evidence="1 2">SY3-13</strain>
    </source>
</reference>
<dbReference type="InterPro" id="IPR010980">
    <property type="entry name" value="Cyt_c/b562"/>
</dbReference>
<accession>A0A2M9FX93</accession>
<gene>
    <name evidence="1" type="ORF">CVT23_18745</name>
</gene>
<dbReference type="InterPro" id="IPR002321">
    <property type="entry name" value="Cyt_c_II"/>
</dbReference>
<dbReference type="SUPFAM" id="SSF47175">
    <property type="entry name" value="Cytochromes"/>
    <property type="match status" value="1"/>
</dbReference>
<dbReference type="PROSITE" id="PS51009">
    <property type="entry name" value="CYTCII"/>
    <property type="match status" value="1"/>
</dbReference>
<dbReference type="Gene3D" id="1.20.120.10">
    <property type="entry name" value="Cytochrome c/b562"/>
    <property type="match status" value="1"/>
</dbReference>
<dbReference type="GO" id="GO:0020037">
    <property type="term" value="F:heme binding"/>
    <property type="evidence" value="ECO:0007669"/>
    <property type="project" value="InterPro"/>
</dbReference>
<keyword evidence="2" id="KW-1185">Reference proteome</keyword>
<evidence type="ECO:0000313" key="1">
    <source>
        <dbReference type="EMBL" id="PJK28077.1"/>
    </source>
</evidence>
<dbReference type="GO" id="GO:0005506">
    <property type="term" value="F:iron ion binding"/>
    <property type="evidence" value="ECO:0007669"/>
    <property type="project" value="InterPro"/>
</dbReference>
<dbReference type="Proteomes" id="UP000229498">
    <property type="component" value="Unassembled WGS sequence"/>
</dbReference>
<sequence>MTMRTSPVIGRQAGKNGSDSSMRKVLMIGAAVVFAAGAAWAGAHGSMSDQRVEDMKTIGGAMKAIGDGEGDAVAHAKTVNMLAKGLHAKFPEGSMEYRAKAEIWSDPEGFKKSMDEMVAASENLVDAAMTGDRSKTLAALGATGKTCKSCHETYRGPKPGE</sequence>
<dbReference type="Pfam" id="PF01322">
    <property type="entry name" value="Cytochrom_C_2"/>
    <property type="match status" value="1"/>
</dbReference>